<organism evidence="6">
    <name type="scientific">virus sp. ctee23</name>
    <dbReference type="NCBI Taxonomy" id="2826809"/>
    <lineage>
        <taxon>Viruses</taxon>
    </lineage>
</organism>
<keyword evidence="3 5" id="KW-1133">Transmembrane helix</keyword>
<evidence type="ECO:0000256" key="2">
    <source>
        <dbReference type="ARBA" id="ARBA00022692"/>
    </source>
</evidence>
<dbReference type="InterPro" id="IPR006480">
    <property type="entry name" value="Phage_holin_4_1"/>
</dbReference>
<evidence type="ECO:0000256" key="1">
    <source>
        <dbReference type="ARBA" id="ARBA00004141"/>
    </source>
</evidence>
<keyword evidence="2 5" id="KW-0812">Transmembrane</keyword>
<feature type="transmembrane region" description="Helical" evidence="5">
    <location>
        <begin position="49"/>
        <end position="71"/>
    </location>
</feature>
<name>A0A8S5R772_9VIRU</name>
<evidence type="ECO:0000256" key="4">
    <source>
        <dbReference type="ARBA" id="ARBA00023136"/>
    </source>
</evidence>
<evidence type="ECO:0000256" key="5">
    <source>
        <dbReference type="SAM" id="Phobius"/>
    </source>
</evidence>
<accession>A0A8S5R772</accession>
<sequence length="188" mass="20460">MIIDINSLTMMDSFNAHILADEASTGGVVVGAGISATLLLFFEQSLQRMLPYLVIAAVVILIDLVFGIRAARRKGDRIRISRAIRRTIGKAVEYFCWAVLASSLAVATGYTIIETGLMLVVIGVELISIAQNWYFWKFGHKAGVKVDAAKVIEAVVEAKTGANIEGAITIKKTEESENKEEVKDGKED</sequence>
<dbReference type="EMBL" id="BK015833">
    <property type="protein sequence ID" value="DAE27248.1"/>
    <property type="molecule type" value="Genomic_DNA"/>
</dbReference>
<feature type="transmembrane region" description="Helical" evidence="5">
    <location>
        <begin position="116"/>
        <end position="135"/>
    </location>
</feature>
<feature type="transmembrane region" description="Helical" evidence="5">
    <location>
        <begin position="91"/>
        <end position="110"/>
    </location>
</feature>
<dbReference type="GO" id="GO:0016020">
    <property type="term" value="C:membrane"/>
    <property type="evidence" value="ECO:0007669"/>
    <property type="project" value="UniProtKB-SubCell"/>
</dbReference>
<comment type="subcellular location">
    <subcellularLocation>
        <location evidence="1">Membrane</location>
        <topology evidence="1">Multi-pass membrane protein</topology>
    </subcellularLocation>
</comment>
<protein>
    <submittedName>
        <fullName evidence="6">Holin</fullName>
    </submittedName>
</protein>
<proteinExistence type="predicted"/>
<dbReference type="Pfam" id="PF05105">
    <property type="entry name" value="Phage_holin_4_1"/>
    <property type="match status" value="1"/>
</dbReference>
<evidence type="ECO:0000256" key="3">
    <source>
        <dbReference type="ARBA" id="ARBA00022989"/>
    </source>
</evidence>
<evidence type="ECO:0000313" key="6">
    <source>
        <dbReference type="EMBL" id="DAE27248.1"/>
    </source>
</evidence>
<reference evidence="6" key="1">
    <citation type="journal article" date="2021" name="Proc. Natl. Acad. Sci. U.S.A.">
        <title>A Catalog of Tens of Thousands of Viruses from Human Metagenomes Reveals Hidden Associations with Chronic Diseases.</title>
        <authorList>
            <person name="Tisza M.J."/>
            <person name="Buck C.B."/>
        </authorList>
    </citation>
    <scope>NUCLEOTIDE SEQUENCE</scope>
    <source>
        <strain evidence="6">Ctee23</strain>
    </source>
</reference>
<keyword evidence="4 5" id="KW-0472">Membrane</keyword>